<evidence type="ECO:0000256" key="1">
    <source>
        <dbReference type="ARBA" id="ARBA00004141"/>
    </source>
</evidence>
<evidence type="ECO:0000313" key="10">
    <source>
        <dbReference type="Proteomes" id="UP000239899"/>
    </source>
</evidence>
<comment type="caution">
    <text evidence="9">The sequence shown here is derived from an EMBL/GenBank/DDBJ whole genome shotgun (WGS) entry which is preliminary data.</text>
</comment>
<dbReference type="Pfam" id="PF00520">
    <property type="entry name" value="Ion_trans"/>
    <property type="match status" value="1"/>
</dbReference>
<feature type="compositionally biased region" description="Low complexity" evidence="6">
    <location>
        <begin position="469"/>
        <end position="492"/>
    </location>
</feature>
<dbReference type="STRING" id="3076.A0A2P6TG68"/>
<dbReference type="PANTHER" id="PTHR10582">
    <property type="entry name" value="TRANSIENT RECEPTOR POTENTIAL ION CHANNEL PROTEIN"/>
    <property type="match status" value="1"/>
</dbReference>
<dbReference type="AlphaFoldDB" id="A0A2P6TG68"/>
<dbReference type="InterPro" id="IPR024862">
    <property type="entry name" value="TRPV"/>
</dbReference>
<feature type="transmembrane region" description="Helical" evidence="7">
    <location>
        <begin position="283"/>
        <end position="303"/>
    </location>
</feature>
<dbReference type="Proteomes" id="UP000239899">
    <property type="component" value="Unassembled WGS sequence"/>
</dbReference>
<dbReference type="OrthoDB" id="533508at2759"/>
<accession>A0A2P6TG68</accession>
<keyword evidence="5 7" id="KW-0472">Membrane</keyword>
<dbReference type="GO" id="GO:0005216">
    <property type="term" value="F:monoatomic ion channel activity"/>
    <property type="evidence" value="ECO:0007669"/>
    <property type="project" value="InterPro"/>
</dbReference>
<gene>
    <name evidence="9" type="ORF">C2E21_7764</name>
</gene>
<keyword evidence="9" id="KW-0675">Receptor</keyword>
<dbReference type="PANTHER" id="PTHR10582:SF2">
    <property type="entry name" value="INACTIVE"/>
    <property type="match status" value="1"/>
</dbReference>
<evidence type="ECO:0000256" key="3">
    <source>
        <dbReference type="ARBA" id="ARBA00022737"/>
    </source>
</evidence>
<feature type="region of interest" description="Disordered" evidence="6">
    <location>
        <begin position="445"/>
        <end position="492"/>
    </location>
</feature>
<evidence type="ECO:0000256" key="5">
    <source>
        <dbReference type="ARBA" id="ARBA00023136"/>
    </source>
</evidence>
<name>A0A2P6TG68_CHLSO</name>
<sequence length="529" mass="58610">MQVAQLDLQDKLVLSKIGDDSIITMGADRPDIDFEAAWKRELGQPAVTQTGWSSTIPVCAYVVSIRNAAAADKDGLLQPLLKRWQAGGLSYTAFALPAVQAVIDWKWNRFCKRLVLWELAFFLLWLFSFFDFTVVFQDEDTHASLHQLLSSARGRLTVACNILALVGMAPFLVIEVSTMKAYGLWNWATVWNVNDLATYIIQYGWSLYTWVVNVNDLATYIIQIAVVVMHLGRLSISSDWLSILASAQCILLLFRLQYFSRVFRATRFSFLDSLKEVIHDVKWYLVFLLLMLGGFATSFHILYRRDQEKHDNFSTIGKSIMTMVTWSAAADADLNPLYENAHNPVAGSVLACLFVFVLATVLMNLLISIMTNTLDKVTENEGLRMLLSKAQAIDELESTIPSWIERLFPGLYPAYLHVLRVDPDKLDTLDTVKLDRLWAKQGDDEERTLLDREESGNEDGGGGSSQSKPGTSTSARGGRGAAAAPGGPEGGASLAALQAQVAALQRDLAEVKELLLTQRRGGGGAMAVQ</sequence>
<comment type="subcellular location">
    <subcellularLocation>
        <location evidence="1">Membrane</location>
        <topology evidence="1">Multi-pass membrane protein</topology>
    </subcellularLocation>
</comment>
<evidence type="ECO:0000259" key="8">
    <source>
        <dbReference type="Pfam" id="PF00520"/>
    </source>
</evidence>
<evidence type="ECO:0000256" key="2">
    <source>
        <dbReference type="ARBA" id="ARBA00022692"/>
    </source>
</evidence>
<feature type="transmembrane region" description="Helical" evidence="7">
    <location>
        <begin position="243"/>
        <end position="263"/>
    </location>
</feature>
<feature type="domain" description="Ion transport" evidence="8">
    <location>
        <begin position="188"/>
        <end position="381"/>
    </location>
</feature>
<evidence type="ECO:0000256" key="7">
    <source>
        <dbReference type="SAM" id="Phobius"/>
    </source>
</evidence>
<evidence type="ECO:0000313" key="9">
    <source>
        <dbReference type="EMBL" id="PRW33106.1"/>
    </source>
</evidence>
<dbReference type="GO" id="GO:0005886">
    <property type="term" value="C:plasma membrane"/>
    <property type="evidence" value="ECO:0007669"/>
    <property type="project" value="TreeGrafter"/>
</dbReference>
<feature type="transmembrane region" description="Helical" evidence="7">
    <location>
        <begin position="156"/>
        <end position="177"/>
    </location>
</feature>
<keyword evidence="2 7" id="KW-0812">Transmembrane</keyword>
<evidence type="ECO:0000256" key="6">
    <source>
        <dbReference type="SAM" id="MobiDB-lite"/>
    </source>
</evidence>
<dbReference type="Gene3D" id="1.10.287.70">
    <property type="match status" value="1"/>
</dbReference>
<evidence type="ECO:0000256" key="4">
    <source>
        <dbReference type="ARBA" id="ARBA00022989"/>
    </source>
</evidence>
<feature type="compositionally biased region" description="Basic and acidic residues" evidence="6">
    <location>
        <begin position="445"/>
        <end position="455"/>
    </location>
</feature>
<keyword evidence="10" id="KW-1185">Reference proteome</keyword>
<keyword evidence="4 7" id="KW-1133">Transmembrane helix</keyword>
<dbReference type="GO" id="GO:0098703">
    <property type="term" value="P:calcium ion import across plasma membrane"/>
    <property type="evidence" value="ECO:0007669"/>
    <property type="project" value="TreeGrafter"/>
</dbReference>
<proteinExistence type="predicted"/>
<feature type="transmembrane region" description="Helical" evidence="7">
    <location>
        <begin position="344"/>
        <end position="367"/>
    </location>
</feature>
<protein>
    <submittedName>
        <fullName evidence="9">Transient receptor potential channel</fullName>
    </submittedName>
</protein>
<organism evidence="9 10">
    <name type="scientific">Chlorella sorokiniana</name>
    <name type="common">Freshwater green alga</name>
    <dbReference type="NCBI Taxonomy" id="3076"/>
    <lineage>
        <taxon>Eukaryota</taxon>
        <taxon>Viridiplantae</taxon>
        <taxon>Chlorophyta</taxon>
        <taxon>core chlorophytes</taxon>
        <taxon>Trebouxiophyceae</taxon>
        <taxon>Chlorellales</taxon>
        <taxon>Chlorellaceae</taxon>
        <taxon>Chlorella clade</taxon>
        <taxon>Chlorella</taxon>
    </lineage>
</organism>
<feature type="transmembrane region" description="Helical" evidence="7">
    <location>
        <begin position="115"/>
        <end position="136"/>
    </location>
</feature>
<reference evidence="9 10" key="1">
    <citation type="journal article" date="2018" name="Plant J.">
        <title>Genome sequences of Chlorella sorokiniana UTEX 1602 and Micractinium conductrix SAG 241.80: implications to maltose excretion by a green alga.</title>
        <authorList>
            <person name="Arriola M.B."/>
            <person name="Velmurugan N."/>
            <person name="Zhang Y."/>
            <person name="Plunkett M.H."/>
            <person name="Hondzo H."/>
            <person name="Barney B.M."/>
        </authorList>
    </citation>
    <scope>NUCLEOTIDE SEQUENCE [LARGE SCALE GENOMIC DNA]</scope>
    <source>
        <strain evidence="10">UTEX 1602</strain>
    </source>
</reference>
<keyword evidence="3" id="KW-0677">Repeat</keyword>
<dbReference type="EMBL" id="LHPG02000017">
    <property type="protein sequence ID" value="PRW33106.1"/>
    <property type="molecule type" value="Genomic_DNA"/>
</dbReference>
<dbReference type="InterPro" id="IPR005821">
    <property type="entry name" value="Ion_trans_dom"/>
</dbReference>